<sequence length="299" mass="33144">MTQKYYKILNADGFSPTTKFDYNPYLPKNGTAGEWLPEIAERVLHASGYHLTKYWNMWYEKGARIYEAEFKGKTEPITFGVEEKITCAQIRLLRDITEEALQTLNKEEFSPESWNIGKNNTGVRNIGSNNSGNYNTGNRNTGNRNTGDYNTGDANSGIDNVGNNNKGSSNVGSNNIGHSNAGDGNKGYFNVGNHNVGNGNMGSFNVGNNNIGKWNKSNLNIGFFNTENSTIKMFNKPTNLKLGQIILPAFLRKPDAKEAFKSASKEEALKALTLPNFDYAIFEEITGISKADFDKKLSE</sequence>
<name>A0ABU4WID1_9BACT</name>
<accession>A0ABU4WID1</accession>
<keyword evidence="3" id="KW-1185">Reference proteome</keyword>
<dbReference type="RefSeq" id="WP_370397428.1">
    <property type="nucleotide sequence ID" value="NZ_JALBUT010000008.1"/>
</dbReference>
<evidence type="ECO:0000256" key="1">
    <source>
        <dbReference type="SAM" id="MobiDB-lite"/>
    </source>
</evidence>
<dbReference type="Proteomes" id="UP001275932">
    <property type="component" value="Unassembled WGS sequence"/>
</dbReference>
<evidence type="ECO:0000313" key="2">
    <source>
        <dbReference type="EMBL" id="MDX8415974.1"/>
    </source>
</evidence>
<comment type="caution">
    <text evidence="2">The sequence shown here is derived from an EMBL/GenBank/DDBJ whole genome shotgun (WGS) entry which is preliminary data.</text>
</comment>
<feature type="compositionally biased region" description="Low complexity" evidence="1">
    <location>
        <begin position="127"/>
        <end position="148"/>
    </location>
</feature>
<gene>
    <name evidence="2" type="ORF">MOX91_07275</name>
</gene>
<organism evidence="2 3">
    <name type="scientific">Intestinicryptomonas porci</name>
    <dbReference type="NCBI Taxonomy" id="2926320"/>
    <lineage>
        <taxon>Bacteria</taxon>
        <taxon>Pseudomonadati</taxon>
        <taxon>Verrucomicrobiota</taxon>
        <taxon>Opitutia</taxon>
        <taxon>Opitutales</taxon>
        <taxon>Intestinicryptomonaceae</taxon>
        <taxon>Intestinicryptomonas</taxon>
    </lineage>
</organism>
<evidence type="ECO:0000313" key="3">
    <source>
        <dbReference type="Proteomes" id="UP001275932"/>
    </source>
</evidence>
<feature type="region of interest" description="Disordered" evidence="1">
    <location>
        <begin position="160"/>
        <end position="179"/>
    </location>
</feature>
<dbReference type="EMBL" id="JALBUT010000008">
    <property type="protein sequence ID" value="MDX8415974.1"/>
    <property type="molecule type" value="Genomic_DNA"/>
</dbReference>
<evidence type="ECO:0008006" key="4">
    <source>
        <dbReference type="Google" id="ProtNLM"/>
    </source>
</evidence>
<reference evidence="2 3" key="1">
    <citation type="submission" date="2022-03" db="EMBL/GenBank/DDBJ databases">
        <title>Novel taxa within the pig intestine.</title>
        <authorList>
            <person name="Wylensek D."/>
            <person name="Bishof K."/>
            <person name="Afrizal A."/>
            <person name="Clavel T."/>
        </authorList>
    </citation>
    <scope>NUCLEOTIDE SEQUENCE [LARGE SCALE GENOMIC DNA]</scope>
    <source>
        <strain evidence="2 3">CLA-KB-P66</strain>
    </source>
</reference>
<proteinExistence type="predicted"/>
<protein>
    <recommendedName>
        <fullName evidence="4">Pentapeptide repeat-containing protein</fullName>
    </recommendedName>
</protein>
<feature type="region of interest" description="Disordered" evidence="1">
    <location>
        <begin position="120"/>
        <end position="148"/>
    </location>
</feature>
<dbReference type="InterPro" id="IPR002989">
    <property type="entry name" value="Mycobac_pentapep"/>
</dbReference>
<dbReference type="Pfam" id="PF01469">
    <property type="entry name" value="Pentapeptide_2"/>
    <property type="match status" value="1"/>
</dbReference>